<dbReference type="AlphaFoldDB" id="A0A396HT64"/>
<accession>A0A396HT64</accession>
<dbReference type="Gramene" id="rna31956">
    <property type="protein sequence ID" value="RHN56540.1"/>
    <property type="gene ID" value="gene31956"/>
</dbReference>
<protein>
    <submittedName>
        <fullName evidence="1">Uncharacterized protein</fullName>
    </submittedName>
</protein>
<gene>
    <name evidence="1" type="ORF">MtrunA17_Chr5g0430561</name>
</gene>
<comment type="caution">
    <text evidence="1">The sequence shown here is derived from an EMBL/GenBank/DDBJ whole genome shotgun (WGS) entry which is preliminary data.</text>
</comment>
<dbReference type="EMBL" id="PSQE01000005">
    <property type="protein sequence ID" value="RHN56540.1"/>
    <property type="molecule type" value="Genomic_DNA"/>
</dbReference>
<sequence length="69" mass="8134">MSKPHWMIVSYDWHEHQHGHMELICHVYLLVFNDVFISVDVSLSPDVVVLTRGIIILHGTDVIYLYFPR</sequence>
<proteinExistence type="predicted"/>
<dbReference type="Proteomes" id="UP000265566">
    <property type="component" value="Chromosome 5"/>
</dbReference>
<name>A0A396HT64_MEDTR</name>
<evidence type="ECO:0000313" key="1">
    <source>
        <dbReference type="EMBL" id="RHN56540.1"/>
    </source>
</evidence>
<organism evidence="1">
    <name type="scientific">Medicago truncatula</name>
    <name type="common">Barrel medic</name>
    <name type="synonym">Medicago tribuloides</name>
    <dbReference type="NCBI Taxonomy" id="3880"/>
    <lineage>
        <taxon>Eukaryota</taxon>
        <taxon>Viridiplantae</taxon>
        <taxon>Streptophyta</taxon>
        <taxon>Embryophyta</taxon>
        <taxon>Tracheophyta</taxon>
        <taxon>Spermatophyta</taxon>
        <taxon>Magnoliopsida</taxon>
        <taxon>eudicotyledons</taxon>
        <taxon>Gunneridae</taxon>
        <taxon>Pentapetalae</taxon>
        <taxon>rosids</taxon>
        <taxon>fabids</taxon>
        <taxon>Fabales</taxon>
        <taxon>Fabaceae</taxon>
        <taxon>Papilionoideae</taxon>
        <taxon>50 kb inversion clade</taxon>
        <taxon>NPAAA clade</taxon>
        <taxon>Hologalegina</taxon>
        <taxon>IRL clade</taxon>
        <taxon>Trifolieae</taxon>
        <taxon>Medicago</taxon>
    </lineage>
</organism>
<reference evidence="1" key="1">
    <citation type="journal article" date="2018" name="Nat. Plants">
        <title>Whole-genome landscape of Medicago truncatula symbiotic genes.</title>
        <authorList>
            <person name="Pecrix Y."/>
            <person name="Gamas P."/>
            <person name="Carrere S."/>
        </authorList>
    </citation>
    <scope>NUCLEOTIDE SEQUENCE</scope>
    <source>
        <tissue evidence="1">Leaves</tissue>
    </source>
</reference>